<dbReference type="GO" id="GO:0016407">
    <property type="term" value="F:acetyltransferase activity"/>
    <property type="evidence" value="ECO:0007669"/>
    <property type="project" value="TreeGrafter"/>
</dbReference>
<comment type="caution">
    <text evidence="14">The sequence shown here is derived from an EMBL/GenBank/DDBJ whole genome shotgun (WGS) entry which is preliminary data.</text>
</comment>
<dbReference type="AlphaFoldDB" id="A0A369VXH6"/>
<dbReference type="OrthoDB" id="9805770at2"/>
<dbReference type="RefSeq" id="WP_114686656.1">
    <property type="nucleotide sequence ID" value="NZ_QQNB01000001.1"/>
</dbReference>
<comment type="cofactor">
    <cofactor evidence="1 10">
        <name>(R)-lipoate</name>
        <dbReference type="ChEBI" id="CHEBI:83088"/>
    </cofactor>
</comment>
<dbReference type="Pfam" id="PF00364">
    <property type="entry name" value="Biotin_lipoyl"/>
    <property type="match status" value="1"/>
</dbReference>
<dbReference type="PANTHER" id="PTHR43178">
    <property type="entry name" value="DIHYDROLIPOAMIDE ACETYLTRANSFERASE COMPONENT OF PYRUVATE DEHYDROGENASE COMPLEX"/>
    <property type="match status" value="1"/>
</dbReference>
<evidence type="ECO:0000256" key="2">
    <source>
        <dbReference type="ARBA" id="ARBA00004052"/>
    </source>
</evidence>
<evidence type="ECO:0000256" key="7">
    <source>
        <dbReference type="ARBA" id="ARBA00022823"/>
    </source>
</evidence>
<evidence type="ECO:0000313" key="14">
    <source>
        <dbReference type="EMBL" id="RDE07076.1"/>
    </source>
</evidence>
<dbReference type="InterPro" id="IPR023213">
    <property type="entry name" value="CAT-like_dom_sf"/>
</dbReference>
<dbReference type="InterPro" id="IPR003016">
    <property type="entry name" value="2-oxoA_DH_lipoyl-BS"/>
</dbReference>
<dbReference type="PROSITE" id="PS50968">
    <property type="entry name" value="BIOTINYL_LIPOYL"/>
    <property type="match status" value="1"/>
</dbReference>
<keyword evidence="15" id="KW-1185">Reference proteome</keyword>
<feature type="domain" description="Peripheral subunit-binding (PSBD)" evidence="13">
    <location>
        <begin position="180"/>
        <end position="216"/>
    </location>
</feature>
<gene>
    <name evidence="14" type="ORF">DVW87_05310</name>
</gene>
<comment type="subunit">
    <text evidence="5">Forms a 24-polypeptide structural core with octahedral symmetry. Part of the 2-oxoglutarate dehydrogenase (OGDH) complex composed of E1 (2-oxoglutarate dehydrogenase), E2 (dihydrolipoamide succinyltransferase) and E3 (dihydrolipoamide dehydrogenase); the complex contains multiple copies of the three enzymatic components (E1, E2 and E3).</text>
</comment>
<evidence type="ECO:0000256" key="1">
    <source>
        <dbReference type="ARBA" id="ARBA00001938"/>
    </source>
</evidence>
<evidence type="ECO:0000259" key="12">
    <source>
        <dbReference type="PROSITE" id="PS50968"/>
    </source>
</evidence>
<evidence type="ECO:0000256" key="4">
    <source>
        <dbReference type="ARBA" id="ARBA00007317"/>
    </source>
</evidence>
<proteinExistence type="inferred from homology"/>
<dbReference type="Gene3D" id="2.40.50.100">
    <property type="match status" value="1"/>
</dbReference>
<dbReference type="InterPro" id="IPR050743">
    <property type="entry name" value="2-oxoacid_DH_E2_comp"/>
</dbReference>
<dbReference type="Pfam" id="PF00198">
    <property type="entry name" value="2-oxoacid_dh"/>
    <property type="match status" value="1"/>
</dbReference>
<feature type="region of interest" description="Disordered" evidence="11">
    <location>
        <begin position="88"/>
        <end position="173"/>
    </location>
</feature>
<protein>
    <recommendedName>
        <fullName evidence="10">Dihydrolipoamide acetyltransferase component of pyruvate dehydrogenase complex</fullName>
        <ecNumber evidence="10">2.3.1.-</ecNumber>
    </recommendedName>
</protein>
<name>A0A369VXH6_9SPHN</name>
<dbReference type="Pfam" id="PF02817">
    <property type="entry name" value="E3_binding"/>
    <property type="match status" value="1"/>
</dbReference>
<comment type="function">
    <text evidence="2">E2 component of the 2-oxoglutarate dehydrogenase (OGDH) complex which catalyzes the second step in the conversion of 2-oxoglutarate to succinyl-CoA and CO(2).</text>
</comment>
<evidence type="ECO:0000259" key="13">
    <source>
        <dbReference type="PROSITE" id="PS51826"/>
    </source>
</evidence>
<dbReference type="Gene3D" id="4.10.320.10">
    <property type="entry name" value="E3-binding domain"/>
    <property type="match status" value="1"/>
</dbReference>
<organism evidence="14 15">
    <name type="scientific">Sphingomonas aracearum</name>
    <dbReference type="NCBI Taxonomy" id="2283317"/>
    <lineage>
        <taxon>Bacteria</taxon>
        <taxon>Pseudomonadati</taxon>
        <taxon>Pseudomonadota</taxon>
        <taxon>Alphaproteobacteria</taxon>
        <taxon>Sphingomonadales</taxon>
        <taxon>Sphingomonadaceae</taxon>
        <taxon>Sphingomonas</taxon>
    </lineage>
</organism>
<keyword evidence="8 10" id="KW-0012">Acyltransferase</keyword>
<dbReference type="InterPro" id="IPR011053">
    <property type="entry name" value="Single_hybrid_motif"/>
</dbReference>
<dbReference type="InterPro" id="IPR001078">
    <property type="entry name" value="2-oxoacid_DH_actylTfrase"/>
</dbReference>
<dbReference type="GO" id="GO:0031405">
    <property type="term" value="F:lipoic acid binding"/>
    <property type="evidence" value="ECO:0007669"/>
    <property type="project" value="TreeGrafter"/>
</dbReference>
<evidence type="ECO:0000256" key="9">
    <source>
        <dbReference type="ARBA" id="ARBA00052761"/>
    </source>
</evidence>
<evidence type="ECO:0000256" key="8">
    <source>
        <dbReference type="ARBA" id="ARBA00023315"/>
    </source>
</evidence>
<dbReference type="EMBL" id="QQNB01000001">
    <property type="protein sequence ID" value="RDE07076.1"/>
    <property type="molecule type" value="Genomic_DNA"/>
</dbReference>
<keyword evidence="7 10" id="KW-0450">Lipoyl</keyword>
<evidence type="ECO:0000256" key="11">
    <source>
        <dbReference type="SAM" id="MobiDB-lite"/>
    </source>
</evidence>
<dbReference type="PROSITE" id="PS00189">
    <property type="entry name" value="LIPOYL"/>
    <property type="match status" value="1"/>
</dbReference>
<dbReference type="GO" id="GO:0004149">
    <property type="term" value="F:dihydrolipoyllysine-residue succinyltransferase activity"/>
    <property type="evidence" value="ECO:0007669"/>
    <property type="project" value="UniProtKB-EC"/>
</dbReference>
<dbReference type="EC" id="2.3.1.-" evidence="10"/>
<dbReference type="InterPro" id="IPR000089">
    <property type="entry name" value="Biotin_lipoyl"/>
</dbReference>
<comment type="catalytic activity">
    <reaction evidence="9">
        <text>N(6)-[(R)-dihydrolipoyl]-L-lysyl-[protein] + succinyl-CoA = N(6)-[(R)-S(8)-succinyldihydrolipoyl]-L-lysyl-[protein] + CoA</text>
        <dbReference type="Rhea" id="RHEA:15213"/>
        <dbReference type="Rhea" id="RHEA-COMP:10475"/>
        <dbReference type="Rhea" id="RHEA-COMP:20092"/>
        <dbReference type="ChEBI" id="CHEBI:57287"/>
        <dbReference type="ChEBI" id="CHEBI:57292"/>
        <dbReference type="ChEBI" id="CHEBI:83100"/>
        <dbReference type="ChEBI" id="CHEBI:83120"/>
        <dbReference type="EC" id="2.3.1.61"/>
    </reaction>
</comment>
<accession>A0A369VXH6</accession>
<evidence type="ECO:0000256" key="10">
    <source>
        <dbReference type="RuleBase" id="RU003423"/>
    </source>
</evidence>
<evidence type="ECO:0000313" key="15">
    <source>
        <dbReference type="Proteomes" id="UP000253918"/>
    </source>
</evidence>
<dbReference type="InterPro" id="IPR036625">
    <property type="entry name" value="E3-bd_dom_sf"/>
</dbReference>
<dbReference type="Gene3D" id="3.30.559.10">
    <property type="entry name" value="Chloramphenicol acetyltransferase-like domain"/>
    <property type="match status" value="1"/>
</dbReference>
<evidence type="ECO:0000256" key="6">
    <source>
        <dbReference type="ARBA" id="ARBA00022679"/>
    </source>
</evidence>
<dbReference type="SUPFAM" id="SSF51230">
    <property type="entry name" value="Single hybrid motif"/>
    <property type="match status" value="1"/>
</dbReference>
<dbReference type="PROSITE" id="PS51826">
    <property type="entry name" value="PSBD"/>
    <property type="match status" value="1"/>
</dbReference>
<keyword evidence="6 10" id="KW-0808">Transferase</keyword>
<dbReference type="Proteomes" id="UP000253918">
    <property type="component" value="Unassembled WGS sequence"/>
</dbReference>
<dbReference type="SUPFAM" id="SSF52777">
    <property type="entry name" value="CoA-dependent acyltransferases"/>
    <property type="match status" value="1"/>
</dbReference>
<dbReference type="CDD" id="cd06849">
    <property type="entry name" value="lipoyl_domain"/>
    <property type="match status" value="1"/>
</dbReference>
<dbReference type="PANTHER" id="PTHR43178:SF5">
    <property type="entry name" value="LIPOAMIDE ACYLTRANSFERASE COMPONENT OF BRANCHED-CHAIN ALPHA-KETO ACID DEHYDROGENASE COMPLEX, MITOCHONDRIAL"/>
    <property type="match status" value="1"/>
</dbReference>
<evidence type="ECO:0000256" key="3">
    <source>
        <dbReference type="ARBA" id="ARBA00005145"/>
    </source>
</evidence>
<evidence type="ECO:0000256" key="5">
    <source>
        <dbReference type="ARBA" id="ARBA00011666"/>
    </source>
</evidence>
<comment type="similarity">
    <text evidence="4 10">Belongs to the 2-oxoacid dehydrogenase family.</text>
</comment>
<dbReference type="FunFam" id="3.30.559.10:FF:000007">
    <property type="entry name" value="Dihydrolipoamide acetyltransferase component of pyruvate dehydrogenase complex"/>
    <property type="match status" value="1"/>
</dbReference>
<sequence>MARFTFRLPDIGEGISEAEIVAWHVAVGARVEEDQQIADMMTDKATVEMESPVSGTVVELAGEVGDMVPIGSALVVIETDAAAGGELESAPLDETDRPEEAVSSAPQEPEEEQFEAENPGVEEVQASSPLVGEEGARSAPPSGKVSGSEAGDVAQTAPHPSAASGGSLPLPQGERDRLVLASPAVRARARDLGVDLADVKVAPGERIRHADLDAFLRYGSGQGYHAPHASRTRADEQVKVVGLRRRIAENMAAAKRHIPHFTYVEEIDVTRLEELRADLNANRGERPKLTMLPLLIVAICRTLPDFPMLNARYDDEANVVARSGAVHLGMATQTDGGLMVPVIRNAESRNVWQLATEIGRLAEATRTGKATSAELSGSTITVTSLGPLGGIATTPVINRPEVAILGPNRIVERPAFHGEDIVRAKLMNFSISCDHRVVDGWDAASFVQALKRVLETPVLLFAD</sequence>
<dbReference type="InterPro" id="IPR004167">
    <property type="entry name" value="PSBD"/>
</dbReference>
<reference evidence="14 15" key="1">
    <citation type="submission" date="2018-07" db="EMBL/GenBank/DDBJ databases">
        <title>a novel species of Sphingomonas isolated from the rhizosphere soil of Araceae plant.</title>
        <authorList>
            <person name="Zhiyong W."/>
            <person name="Qinglan Z."/>
            <person name="Zhiwei F."/>
            <person name="Ding X."/>
            <person name="Gejiao W."/>
            <person name="Shixue Z."/>
        </authorList>
    </citation>
    <scope>NUCLEOTIDE SEQUENCE [LARGE SCALE GENOMIC DNA]</scope>
    <source>
        <strain evidence="14 15">WZY 27</strain>
    </source>
</reference>
<comment type="pathway">
    <text evidence="3">Amino-acid degradation; L-lysine degradation via saccharopine pathway; glutaryl-CoA from L-lysine: step 6/6.</text>
</comment>
<dbReference type="GO" id="GO:0005737">
    <property type="term" value="C:cytoplasm"/>
    <property type="evidence" value="ECO:0007669"/>
    <property type="project" value="TreeGrafter"/>
</dbReference>
<feature type="domain" description="Lipoyl-binding" evidence="12">
    <location>
        <begin position="3"/>
        <end position="78"/>
    </location>
</feature>